<evidence type="ECO:0008006" key="4">
    <source>
        <dbReference type="Google" id="ProtNLM"/>
    </source>
</evidence>
<dbReference type="EMBL" id="CP027754">
    <property type="protein sequence ID" value="AZE55890.1"/>
    <property type="molecule type" value="Genomic_DNA"/>
</dbReference>
<feature type="signal peptide" evidence="1">
    <location>
        <begin position="1"/>
        <end position="22"/>
    </location>
</feature>
<dbReference type="RefSeq" id="WP_124378364.1">
    <property type="nucleotide sequence ID" value="NZ_CP027754.1"/>
</dbReference>
<dbReference type="AlphaFoldDB" id="A0A3G7U961"/>
<evidence type="ECO:0000313" key="3">
    <source>
        <dbReference type="Proteomes" id="UP000268696"/>
    </source>
</evidence>
<name>A0A3G7U961_9PSED</name>
<evidence type="ECO:0000256" key="1">
    <source>
        <dbReference type="SAM" id="SignalP"/>
    </source>
</evidence>
<keyword evidence="1" id="KW-0732">Signal</keyword>
<reference evidence="2 3" key="1">
    <citation type="submission" date="2018-03" db="EMBL/GenBank/DDBJ databases">
        <title>Diversity of phytobeneficial traits revealed by whole-genome analysis of worldwide-isolated phenazine-producing Pseudomonas spp.</title>
        <authorList>
            <person name="Biessy A."/>
            <person name="Novinscak A."/>
            <person name="Blom J."/>
            <person name="Leger G."/>
            <person name="Thomashow L.S."/>
            <person name="Cazorla F.M."/>
            <person name="Josic D."/>
            <person name="Filion M."/>
        </authorList>
    </citation>
    <scope>NUCLEOTIDE SEQUENCE [LARGE SCALE GENOMIC DNA]</scope>
    <source>
        <strain evidence="2 3">30B</strain>
    </source>
</reference>
<feature type="chain" id="PRO_5017975678" description="Lipoprotein" evidence="1">
    <location>
        <begin position="23"/>
        <end position="103"/>
    </location>
</feature>
<proteinExistence type="predicted"/>
<dbReference type="Proteomes" id="UP000268696">
    <property type="component" value="Chromosome"/>
</dbReference>
<accession>A0A3G7U961</accession>
<sequence length="103" mass="11461">MDIRGIITLVGMAAFFSTTAYADTDVKKEIIDRCKVQMGSYGSAMVKACVDQDLSAVAEIKQIPDEYKKTVGRCMKQMRQYGFAMVKACADQDIEADKALKEY</sequence>
<protein>
    <recommendedName>
        <fullName evidence="4">Lipoprotein</fullName>
    </recommendedName>
</protein>
<gene>
    <name evidence="2" type="ORF">C4K03_3737</name>
</gene>
<evidence type="ECO:0000313" key="2">
    <source>
        <dbReference type="EMBL" id="AZE55890.1"/>
    </source>
</evidence>
<organism evidence="2 3">
    <name type="scientific">Pseudomonas synxantha</name>
    <dbReference type="NCBI Taxonomy" id="47883"/>
    <lineage>
        <taxon>Bacteria</taxon>
        <taxon>Pseudomonadati</taxon>
        <taxon>Pseudomonadota</taxon>
        <taxon>Gammaproteobacteria</taxon>
        <taxon>Pseudomonadales</taxon>
        <taxon>Pseudomonadaceae</taxon>
        <taxon>Pseudomonas</taxon>
    </lineage>
</organism>